<evidence type="ECO:0000313" key="2">
    <source>
        <dbReference type="Proteomes" id="UP000244956"/>
    </source>
</evidence>
<evidence type="ECO:0000313" key="1">
    <source>
        <dbReference type="EMBL" id="PWD98220.1"/>
    </source>
</evidence>
<keyword evidence="2" id="KW-1185">Reference proteome</keyword>
<dbReference type="RefSeq" id="WP_109265571.1">
    <property type="nucleotide sequence ID" value="NZ_QEWP01000017.1"/>
</dbReference>
<evidence type="ECO:0008006" key="3">
    <source>
        <dbReference type="Google" id="ProtNLM"/>
    </source>
</evidence>
<dbReference type="Gene3D" id="3.30.230.10">
    <property type="match status" value="1"/>
</dbReference>
<dbReference type="NCBIfam" id="NF040656">
    <property type="entry name" value="GHMP_GYDIA"/>
    <property type="match status" value="1"/>
</dbReference>
<dbReference type="OrthoDB" id="5288719at2"/>
<dbReference type="EMBL" id="QEWP01000017">
    <property type="protein sequence ID" value="PWD98220.1"/>
    <property type="molecule type" value="Genomic_DNA"/>
</dbReference>
<sequence>MSVQDREKEQSFYAHGKLLISGEYMVLNGAMALAVPLSKGQLMKVSPNSSPVFSWTAFSPAGEWFSVNFKNDLSVIDTNDPQKAKTLKNILTRAAAIKNVTPDFFAGKSVTTELEFDPNWGWGSSSTLISNLSNWMEIDPYQLLSRTFGGSGYDLACSNASGPVFYVLSGSTPLHEPTQFNPPFEDQLWVVYLNKKQSSSKAIKEHLKKTQKKSLLIKEISHISRQMSIEKSFENFSKLMIEHESVISGLIGWAPLKEKHFNDFPGAVKSLGAWGGDFFMALSPLSDDETKKYFQTKGLNVLFKIKDIKLDSIK</sequence>
<dbReference type="Proteomes" id="UP000244956">
    <property type="component" value="Unassembled WGS sequence"/>
</dbReference>
<dbReference type="InterPro" id="IPR047765">
    <property type="entry name" value="GHMP_GYDIA-like"/>
</dbReference>
<gene>
    <name evidence="1" type="ORF">DDZ16_16415</name>
</gene>
<dbReference type="AlphaFoldDB" id="A0A2U2B573"/>
<dbReference type="SUPFAM" id="SSF54211">
    <property type="entry name" value="Ribosomal protein S5 domain 2-like"/>
    <property type="match status" value="1"/>
</dbReference>
<protein>
    <recommendedName>
        <fullName evidence="3">GHMP kinase</fullName>
    </recommendedName>
</protein>
<accession>A0A2U2B573</accession>
<dbReference type="InterPro" id="IPR014721">
    <property type="entry name" value="Ribsml_uS5_D2-typ_fold_subgr"/>
</dbReference>
<name>A0A2U2B573_9BACT</name>
<reference evidence="1 2" key="1">
    <citation type="submission" date="2018-05" db="EMBL/GenBank/DDBJ databases">
        <title>Marinilabilia rubrum sp. nov., isolated from saltern sediment.</title>
        <authorList>
            <person name="Zhang R."/>
        </authorList>
    </citation>
    <scope>NUCLEOTIDE SEQUENCE [LARGE SCALE GENOMIC DNA]</scope>
    <source>
        <strain evidence="1 2">WTE16</strain>
    </source>
</reference>
<dbReference type="InterPro" id="IPR020568">
    <property type="entry name" value="Ribosomal_Su5_D2-typ_SF"/>
</dbReference>
<organism evidence="1 2">
    <name type="scientific">Marinilabilia rubra</name>
    <dbReference type="NCBI Taxonomy" id="2162893"/>
    <lineage>
        <taxon>Bacteria</taxon>
        <taxon>Pseudomonadati</taxon>
        <taxon>Bacteroidota</taxon>
        <taxon>Bacteroidia</taxon>
        <taxon>Marinilabiliales</taxon>
        <taxon>Marinilabiliaceae</taxon>
        <taxon>Marinilabilia</taxon>
    </lineage>
</organism>
<proteinExistence type="predicted"/>
<comment type="caution">
    <text evidence="1">The sequence shown here is derived from an EMBL/GenBank/DDBJ whole genome shotgun (WGS) entry which is preliminary data.</text>
</comment>